<keyword evidence="3" id="KW-1185">Reference proteome</keyword>
<dbReference type="EMBL" id="KB320776">
    <property type="protein sequence ID" value="ELW63396.1"/>
    <property type="molecule type" value="Genomic_DNA"/>
</dbReference>
<dbReference type="InParanoid" id="L9KKV8"/>
<sequence>MAKVLSDEGFLQGEGGAVSGQEHALGSVSRIDQPKSRLTGKPRPLAPAPSPGCGAGLGIAVRAPLCGHLPPSARSRDMDPSRAIQQEISSLKGIGTVEGWLVGIVQEERPTVQVWGPWCGLGPFGTV</sequence>
<dbReference type="AlphaFoldDB" id="L9KKV8"/>
<feature type="region of interest" description="Disordered" evidence="1">
    <location>
        <begin position="1"/>
        <end position="51"/>
    </location>
</feature>
<evidence type="ECO:0000256" key="1">
    <source>
        <dbReference type="SAM" id="MobiDB-lite"/>
    </source>
</evidence>
<accession>L9KKV8</accession>
<evidence type="ECO:0000313" key="3">
    <source>
        <dbReference type="Proteomes" id="UP000011518"/>
    </source>
</evidence>
<organism evidence="2 3">
    <name type="scientific">Tupaia chinensis</name>
    <name type="common">Chinese tree shrew</name>
    <name type="synonym">Tupaia belangeri chinensis</name>
    <dbReference type="NCBI Taxonomy" id="246437"/>
    <lineage>
        <taxon>Eukaryota</taxon>
        <taxon>Metazoa</taxon>
        <taxon>Chordata</taxon>
        <taxon>Craniata</taxon>
        <taxon>Vertebrata</taxon>
        <taxon>Euteleostomi</taxon>
        <taxon>Mammalia</taxon>
        <taxon>Eutheria</taxon>
        <taxon>Euarchontoglires</taxon>
        <taxon>Scandentia</taxon>
        <taxon>Tupaiidae</taxon>
        <taxon>Tupaia</taxon>
    </lineage>
</organism>
<reference evidence="3" key="2">
    <citation type="journal article" date="2013" name="Nat. Commun.">
        <title>Genome of the Chinese tree shrew.</title>
        <authorList>
            <person name="Fan Y."/>
            <person name="Huang Z.Y."/>
            <person name="Cao C.C."/>
            <person name="Chen C.S."/>
            <person name="Chen Y.X."/>
            <person name="Fan D.D."/>
            <person name="He J."/>
            <person name="Hou H.L."/>
            <person name="Hu L."/>
            <person name="Hu X.T."/>
            <person name="Jiang X.T."/>
            <person name="Lai R."/>
            <person name="Lang Y.S."/>
            <person name="Liang B."/>
            <person name="Liao S.G."/>
            <person name="Mu D."/>
            <person name="Ma Y.Y."/>
            <person name="Niu Y.Y."/>
            <person name="Sun X.Q."/>
            <person name="Xia J.Q."/>
            <person name="Xiao J."/>
            <person name="Xiong Z.Q."/>
            <person name="Xu L."/>
            <person name="Yang L."/>
            <person name="Zhang Y."/>
            <person name="Zhao W."/>
            <person name="Zhao X.D."/>
            <person name="Zheng Y.T."/>
            <person name="Zhou J.M."/>
            <person name="Zhu Y.B."/>
            <person name="Zhang G.J."/>
            <person name="Wang J."/>
            <person name="Yao Y.G."/>
        </authorList>
    </citation>
    <scope>NUCLEOTIDE SEQUENCE [LARGE SCALE GENOMIC DNA]</scope>
</reference>
<proteinExistence type="predicted"/>
<gene>
    <name evidence="2" type="ORF">TREES_T100016040</name>
</gene>
<evidence type="ECO:0000313" key="2">
    <source>
        <dbReference type="EMBL" id="ELW63396.1"/>
    </source>
</evidence>
<dbReference type="Proteomes" id="UP000011518">
    <property type="component" value="Unassembled WGS sequence"/>
</dbReference>
<protein>
    <submittedName>
        <fullName evidence="2">Uncharacterized protein</fullName>
    </submittedName>
</protein>
<name>L9KKV8_TUPCH</name>
<reference evidence="3" key="1">
    <citation type="submission" date="2012-07" db="EMBL/GenBank/DDBJ databases">
        <title>Genome of the Chinese tree shrew, a rising model animal genetically related to primates.</title>
        <authorList>
            <person name="Zhang G."/>
            <person name="Fan Y."/>
            <person name="Yao Y."/>
            <person name="Huang Z."/>
        </authorList>
    </citation>
    <scope>NUCLEOTIDE SEQUENCE [LARGE SCALE GENOMIC DNA]</scope>
</reference>